<organism evidence="1 2">
    <name type="scientific">Fuerstiella marisgermanici</name>
    <dbReference type="NCBI Taxonomy" id="1891926"/>
    <lineage>
        <taxon>Bacteria</taxon>
        <taxon>Pseudomonadati</taxon>
        <taxon>Planctomycetota</taxon>
        <taxon>Planctomycetia</taxon>
        <taxon>Planctomycetales</taxon>
        <taxon>Planctomycetaceae</taxon>
        <taxon>Fuerstiella</taxon>
    </lineage>
</organism>
<gene>
    <name evidence="1" type="ORF">Fuma_00806</name>
</gene>
<dbReference type="Proteomes" id="UP000187735">
    <property type="component" value="Chromosome"/>
</dbReference>
<evidence type="ECO:0000313" key="2">
    <source>
        <dbReference type="Proteomes" id="UP000187735"/>
    </source>
</evidence>
<protein>
    <submittedName>
        <fullName evidence="1">Uncharacterized protein</fullName>
    </submittedName>
</protein>
<accession>A0A1P8WAW9</accession>
<dbReference type="KEGG" id="fmr:Fuma_00806"/>
<dbReference type="EMBL" id="CP017641">
    <property type="protein sequence ID" value="APZ91220.1"/>
    <property type="molecule type" value="Genomic_DNA"/>
</dbReference>
<name>A0A1P8WAW9_9PLAN</name>
<dbReference type="AlphaFoldDB" id="A0A1P8WAW9"/>
<dbReference type="STRING" id="1891926.Fuma_00806"/>
<sequence length="159" mass="17807">MVAAKSPSRERIRRAVVVVLVIAGFRIYPEFAPWGTNPITILTSCSWGASFDSTEISKSTSPHSGDVKTWSLIHQTRSPRGLDIVSNAEDLQHPDSSINYWTWIISDNLVLGPRVVSQGYMSGDRIKDRKPPETSHDNHNRTIFQFEKGSLPLDYASHT</sequence>
<keyword evidence="2" id="KW-1185">Reference proteome</keyword>
<evidence type="ECO:0000313" key="1">
    <source>
        <dbReference type="EMBL" id="APZ91220.1"/>
    </source>
</evidence>
<proteinExistence type="predicted"/>
<reference evidence="1 2" key="1">
    <citation type="journal article" date="2016" name="Front. Microbiol.">
        <title>Fuerstia marisgermanicae gen. nov., sp. nov., an Unusual Member of the Phylum Planctomycetes from the German Wadden Sea.</title>
        <authorList>
            <person name="Kohn T."/>
            <person name="Heuer A."/>
            <person name="Jogler M."/>
            <person name="Vollmers J."/>
            <person name="Boedeker C."/>
            <person name="Bunk B."/>
            <person name="Rast P."/>
            <person name="Borchert D."/>
            <person name="Glockner I."/>
            <person name="Freese H.M."/>
            <person name="Klenk H.P."/>
            <person name="Overmann J."/>
            <person name="Kaster A.K."/>
            <person name="Rohde M."/>
            <person name="Wiegand S."/>
            <person name="Jogler C."/>
        </authorList>
    </citation>
    <scope>NUCLEOTIDE SEQUENCE [LARGE SCALE GENOMIC DNA]</scope>
    <source>
        <strain evidence="1 2">NH11</strain>
    </source>
</reference>